<dbReference type="AlphaFoldDB" id="A0A0F9HPE1"/>
<evidence type="ECO:0000313" key="1">
    <source>
        <dbReference type="EMBL" id="KKL83560.1"/>
    </source>
</evidence>
<name>A0A0F9HPE1_9ZZZZ</name>
<comment type="caution">
    <text evidence="1">The sequence shown here is derived from an EMBL/GenBank/DDBJ whole genome shotgun (WGS) entry which is preliminary data.</text>
</comment>
<sequence length="76" mass="8148">MARFSAKCWQNCATCKFWAGPRDVSELMAAAEVDVGAEGACGVKVKKAKSYATTSCIQWQRWGMLDPDSLGAALSS</sequence>
<protein>
    <submittedName>
        <fullName evidence="1">Uncharacterized protein</fullName>
    </submittedName>
</protein>
<dbReference type="EMBL" id="LAZR01021948">
    <property type="protein sequence ID" value="KKL83560.1"/>
    <property type="molecule type" value="Genomic_DNA"/>
</dbReference>
<organism evidence="1">
    <name type="scientific">marine sediment metagenome</name>
    <dbReference type="NCBI Taxonomy" id="412755"/>
    <lineage>
        <taxon>unclassified sequences</taxon>
        <taxon>metagenomes</taxon>
        <taxon>ecological metagenomes</taxon>
    </lineage>
</organism>
<proteinExistence type="predicted"/>
<reference evidence="1" key="1">
    <citation type="journal article" date="2015" name="Nature">
        <title>Complex archaea that bridge the gap between prokaryotes and eukaryotes.</title>
        <authorList>
            <person name="Spang A."/>
            <person name="Saw J.H."/>
            <person name="Jorgensen S.L."/>
            <person name="Zaremba-Niedzwiedzka K."/>
            <person name="Martijn J."/>
            <person name="Lind A.E."/>
            <person name="van Eijk R."/>
            <person name="Schleper C."/>
            <person name="Guy L."/>
            <person name="Ettema T.J."/>
        </authorList>
    </citation>
    <scope>NUCLEOTIDE SEQUENCE</scope>
</reference>
<accession>A0A0F9HPE1</accession>
<gene>
    <name evidence="1" type="ORF">LCGC14_1973500</name>
</gene>